<name>A0A1Y4JP94_9BACE</name>
<dbReference type="AlphaFoldDB" id="A0A1Y4JP94"/>
<dbReference type="RefSeq" id="WP_087413524.1">
    <property type="nucleotide sequence ID" value="NZ_CATWVR010000004.1"/>
</dbReference>
<protein>
    <submittedName>
        <fullName evidence="1">Uncharacterized protein</fullName>
    </submittedName>
</protein>
<accession>A0A1Y4JP94</accession>
<proteinExistence type="predicted"/>
<gene>
    <name evidence="1" type="ORF">B5F24_15850</name>
</gene>
<evidence type="ECO:0000313" key="1">
    <source>
        <dbReference type="EMBL" id="OUP31871.1"/>
    </source>
</evidence>
<reference evidence="2" key="1">
    <citation type="submission" date="2017-04" db="EMBL/GenBank/DDBJ databases">
        <title>Function of individual gut microbiota members based on whole genome sequencing of pure cultures obtained from chicken caecum.</title>
        <authorList>
            <person name="Medvecky M."/>
            <person name="Cejkova D."/>
            <person name="Polansky O."/>
            <person name="Karasova D."/>
            <person name="Kubasova T."/>
            <person name="Cizek A."/>
            <person name="Rychlik I."/>
        </authorList>
    </citation>
    <scope>NUCLEOTIDE SEQUENCE [LARGE SCALE GENOMIC DNA]</scope>
    <source>
        <strain evidence="2">An189</strain>
    </source>
</reference>
<sequence length="614" mass="69311">MKKELFIDGVKVDLGEDTKITLNLKSNLFSDLGKIVSNNSYTIKLPKTVHNQRIIEHADMPSCSTGYPRKYHQARYIRNGVEIISNAKAVLLSVSDTIDIAITWGNITVLAGIVGNNKSLNELVDNGYYMTWRREISNYQYWNSFIVSDMNMGIRSFDTLNYVHPSVRVRWILDRISADNELGFLFSNDIVERYISKLIVPLLTRHGRGFDVNNQFGLAARYNNGVRYDYYLTAILKDAYANSFLAVINAGTSNSGIKILKESTKIRISARMFFDFASTVPVNPVFVVYKVMDGRAEEVFSADASELQGKGGQTWTAYFDFEDETSALSEGDIIYCAFRDTGYFVNNWGTDSFSLTLAPYIDEAIVEGQGSDGYYPIIPNLPDIKQVDFIKTIAAISGTFVVVVNDTTLGFFSVDDIISNRNKAYDWTCKVVAPFKENKPQEISYSLEDFAQKNLLTWKEDNTVKGDYNSALYVKDETIEVERTAIELPFAATDMSFGRASIPLYEYSGSETVGKMNSVEPRLLVEVDNNGKSKASFEGLRWDTLVNRNYESYQKIIRNPIVISEKVEISDIELKELDVTIPVYLGQYGRYYAILSVKAEDTGICECKLLQLEV</sequence>
<evidence type="ECO:0000313" key="2">
    <source>
        <dbReference type="Proteomes" id="UP000196587"/>
    </source>
</evidence>
<dbReference type="EMBL" id="NFKE01000017">
    <property type="protein sequence ID" value="OUP31871.1"/>
    <property type="molecule type" value="Genomic_DNA"/>
</dbReference>
<dbReference type="Proteomes" id="UP000196587">
    <property type="component" value="Unassembled WGS sequence"/>
</dbReference>
<organism evidence="1 2">
    <name type="scientific">Bacteroides clarus</name>
    <dbReference type="NCBI Taxonomy" id="626929"/>
    <lineage>
        <taxon>Bacteria</taxon>
        <taxon>Pseudomonadati</taxon>
        <taxon>Bacteroidota</taxon>
        <taxon>Bacteroidia</taxon>
        <taxon>Bacteroidales</taxon>
        <taxon>Bacteroidaceae</taxon>
        <taxon>Bacteroides</taxon>
    </lineage>
</organism>
<comment type="caution">
    <text evidence="1">The sequence shown here is derived from an EMBL/GenBank/DDBJ whole genome shotgun (WGS) entry which is preliminary data.</text>
</comment>